<evidence type="ECO:0000256" key="2">
    <source>
        <dbReference type="SAM" id="MobiDB-lite"/>
    </source>
</evidence>
<protein>
    <submittedName>
        <fullName evidence="3">Uncharacterized protein</fullName>
    </submittedName>
</protein>
<accession>A0A8J6CBZ4</accession>
<evidence type="ECO:0000256" key="1">
    <source>
        <dbReference type="SAM" id="Coils"/>
    </source>
</evidence>
<keyword evidence="1" id="KW-0175">Coiled coil</keyword>
<feature type="region of interest" description="Disordered" evidence="2">
    <location>
        <begin position="18"/>
        <end position="43"/>
    </location>
</feature>
<gene>
    <name evidence="3" type="ORF">KFE25_007860</name>
</gene>
<dbReference type="OrthoDB" id="10576458at2759"/>
<feature type="coiled-coil region" evidence="1">
    <location>
        <begin position="161"/>
        <end position="202"/>
    </location>
</feature>
<dbReference type="EMBL" id="JAGTXO010000003">
    <property type="protein sequence ID" value="KAG8469342.1"/>
    <property type="molecule type" value="Genomic_DNA"/>
</dbReference>
<reference evidence="3" key="1">
    <citation type="submission" date="2021-05" db="EMBL/GenBank/DDBJ databases">
        <title>The genome of the haptophyte Pavlova lutheri (Diacronema luteri, Pavlovales) - a model for lipid biosynthesis in eukaryotic algae.</title>
        <authorList>
            <person name="Hulatt C.J."/>
            <person name="Posewitz M.C."/>
        </authorList>
    </citation>
    <scope>NUCLEOTIDE SEQUENCE</scope>
    <source>
        <strain evidence="3">NIVA-4/92</strain>
    </source>
</reference>
<dbReference type="Proteomes" id="UP000751190">
    <property type="component" value="Unassembled WGS sequence"/>
</dbReference>
<keyword evidence="4" id="KW-1185">Reference proteome</keyword>
<feature type="compositionally biased region" description="Low complexity" evidence="2">
    <location>
        <begin position="235"/>
        <end position="246"/>
    </location>
</feature>
<comment type="caution">
    <text evidence="3">The sequence shown here is derived from an EMBL/GenBank/DDBJ whole genome shotgun (WGS) entry which is preliminary data.</text>
</comment>
<sequence length="600" mass="63085">MSRTMTGTVAIEMPRQLQRAAAAQHGRHVDELEGTPSKLPRRASLNRASPLGASALEAGGIGGVGAQQGAAWATLGGGANEAQHALHHAVDVLANERVSLASHLTRSTYPTAAQLFALEAQLSALQARVANADAARGAVVAQVTSLRDTVEAEGRRVREHVAQLESQMRAATERERAAIAKSAEALARLRSLEARVRDAEGRAVAALAGVAGVAPAPRIEAVAVAGARATPIQPARTADGADGARAQPVPTASDDAEPQAAAEVRLSFEFPPTQLLSEGASVYWVSELDTLELWYADVRQGQPPLVQVTNAGERWRVRDSASGNHLLSVTASERDETVLIVPASTVSVEFHAPDVRRTRRLLVGAAAAAVADGARLPDEAAEAARALRAQPQDEQPELRLFKAGDEPIASVGTPSAERHVGINDRAVGRLASDGRLTVRATAGDLFVVADSSGRVCAEHAATHELHQHVNVYCAPPGQSLPTGSQDGRHVRVEFVLDSSAAGSASVLRLCDAPRAWHREAELQPREALAVLTEPGEWWRVRDATSGRVLADVVVSAQPFQRIVVRAHDSAAPDEQGALVAGAARPTAAVVRADRVAPRAK</sequence>
<name>A0A8J6CBZ4_DIALT</name>
<feature type="region of interest" description="Disordered" evidence="2">
    <location>
        <begin position="233"/>
        <end position="253"/>
    </location>
</feature>
<dbReference type="AlphaFoldDB" id="A0A8J6CBZ4"/>
<evidence type="ECO:0000313" key="3">
    <source>
        <dbReference type="EMBL" id="KAG8469342.1"/>
    </source>
</evidence>
<evidence type="ECO:0000313" key="4">
    <source>
        <dbReference type="Proteomes" id="UP000751190"/>
    </source>
</evidence>
<organism evidence="3 4">
    <name type="scientific">Diacronema lutheri</name>
    <name type="common">Unicellular marine alga</name>
    <name type="synonym">Monochrysis lutheri</name>
    <dbReference type="NCBI Taxonomy" id="2081491"/>
    <lineage>
        <taxon>Eukaryota</taxon>
        <taxon>Haptista</taxon>
        <taxon>Haptophyta</taxon>
        <taxon>Pavlovophyceae</taxon>
        <taxon>Pavlovales</taxon>
        <taxon>Pavlovaceae</taxon>
        <taxon>Diacronema</taxon>
    </lineage>
</organism>
<proteinExistence type="predicted"/>